<evidence type="ECO:0000256" key="1">
    <source>
        <dbReference type="SAM" id="MobiDB-lite"/>
    </source>
</evidence>
<dbReference type="EMBL" id="CP089984">
    <property type="protein sequence ID" value="WXB15933.1"/>
    <property type="molecule type" value="Genomic_DNA"/>
</dbReference>
<dbReference type="Proteomes" id="UP001370348">
    <property type="component" value="Chromosome"/>
</dbReference>
<feature type="compositionally biased region" description="Basic and acidic residues" evidence="1">
    <location>
        <begin position="31"/>
        <end position="55"/>
    </location>
</feature>
<organism evidence="2 3">
    <name type="scientific">Pendulispora albinea</name>
    <dbReference type="NCBI Taxonomy" id="2741071"/>
    <lineage>
        <taxon>Bacteria</taxon>
        <taxon>Pseudomonadati</taxon>
        <taxon>Myxococcota</taxon>
        <taxon>Myxococcia</taxon>
        <taxon>Myxococcales</taxon>
        <taxon>Sorangiineae</taxon>
        <taxon>Pendulisporaceae</taxon>
        <taxon>Pendulispora</taxon>
    </lineage>
</organism>
<evidence type="ECO:0000313" key="3">
    <source>
        <dbReference type="Proteomes" id="UP001370348"/>
    </source>
</evidence>
<feature type="compositionally biased region" description="Basic and acidic residues" evidence="1">
    <location>
        <begin position="69"/>
        <end position="82"/>
    </location>
</feature>
<feature type="region of interest" description="Disordered" evidence="1">
    <location>
        <begin position="25"/>
        <end position="82"/>
    </location>
</feature>
<evidence type="ECO:0000313" key="2">
    <source>
        <dbReference type="EMBL" id="WXB15933.1"/>
    </source>
</evidence>
<name>A0ABZ2LYH4_9BACT</name>
<reference evidence="2 3" key="1">
    <citation type="submission" date="2021-12" db="EMBL/GenBank/DDBJ databases">
        <title>Discovery of the Pendulisporaceae a myxobacterial family with distinct sporulation behavior and unique specialized metabolism.</title>
        <authorList>
            <person name="Garcia R."/>
            <person name="Popoff A."/>
            <person name="Bader C.D."/>
            <person name="Loehr J."/>
            <person name="Walesch S."/>
            <person name="Walt C."/>
            <person name="Boldt J."/>
            <person name="Bunk B."/>
            <person name="Haeckl F.J.F.P.J."/>
            <person name="Gunesch A.P."/>
            <person name="Birkelbach J."/>
            <person name="Nuebel U."/>
            <person name="Pietschmann T."/>
            <person name="Bach T."/>
            <person name="Mueller R."/>
        </authorList>
    </citation>
    <scope>NUCLEOTIDE SEQUENCE [LARGE SCALE GENOMIC DNA]</scope>
    <source>
        <strain evidence="2 3">MSr11954</strain>
    </source>
</reference>
<dbReference type="RefSeq" id="WP_394825564.1">
    <property type="nucleotide sequence ID" value="NZ_CP089984.1"/>
</dbReference>
<accession>A0ABZ2LYH4</accession>
<protein>
    <submittedName>
        <fullName evidence="2">Uncharacterized protein</fullName>
    </submittedName>
</protein>
<sequence length="82" mass="9398">MVDLLASCVSRRVKIDDVKHHCKARRVPSRLSRESSDFDHDRTDPDDPIDHDPPAPRDLMSRATSRATQRHEPRDLMSHATS</sequence>
<gene>
    <name evidence="2" type="ORF">LZC94_01390</name>
</gene>
<proteinExistence type="predicted"/>
<keyword evidence="3" id="KW-1185">Reference proteome</keyword>